<dbReference type="GO" id="GO:0009432">
    <property type="term" value="P:SOS response"/>
    <property type="evidence" value="ECO:0007669"/>
    <property type="project" value="TreeGrafter"/>
</dbReference>
<organism evidence="3 4">
    <name type="scientific">Jeotgalicoccus aerolatus</name>
    <dbReference type="NCBI Taxonomy" id="709510"/>
    <lineage>
        <taxon>Bacteria</taxon>
        <taxon>Bacillati</taxon>
        <taxon>Bacillota</taxon>
        <taxon>Bacilli</taxon>
        <taxon>Bacillales</taxon>
        <taxon>Staphylococcaceae</taxon>
        <taxon>Jeotgalicoccus</taxon>
    </lineage>
</organism>
<gene>
    <name evidence="3" type="ORF">SAMN05216187_102244</name>
</gene>
<evidence type="ECO:0000256" key="1">
    <source>
        <dbReference type="PROSITE-ProRule" id="PRU00409"/>
    </source>
</evidence>
<evidence type="ECO:0000259" key="2">
    <source>
        <dbReference type="PROSITE" id="PS50975"/>
    </source>
</evidence>
<dbReference type="EMBL" id="FNFI01000002">
    <property type="protein sequence ID" value="SDJ77337.1"/>
    <property type="molecule type" value="Genomic_DNA"/>
</dbReference>
<protein>
    <submittedName>
        <fullName evidence="3">Cyanophycin synthetase</fullName>
    </submittedName>
</protein>
<dbReference type="RefSeq" id="WP_092595496.1">
    <property type="nucleotide sequence ID" value="NZ_FNFI01000002.1"/>
</dbReference>
<proteinExistence type="predicted"/>
<dbReference type="PROSITE" id="PS50975">
    <property type="entry name" value="ATP_GRASP"/>
    <property type="match status" value="1"/>
</dbReference>
<dbReference type="SUPFAM" id="SSF56059">
    <property type="entry name" value="Glutathione synthetase ATP-binding domain-like"/>
    <property type="match status" value="1"/>
</dbReference>
<dbReference type="OrthoDB" id="9803907at2"/>
<evidence type="ECO:0000313" key="3">
    <source>
        <dbReference type="EMBL" id="SDJ77337.1"/>
    </source>
</evidence>
<reference evidence="4" key="1">
    <citation type="submission" date="2016-10" db="EMBL/GenBank/DDBJ databases">
        <authorList>
            <person name="Varghese N."/>
            <person name="Submissions S."/>
        </authorList>
    </citation>
    <scope>NUCLEOTIDE SEQUENCE [LARGE SCALE GENOMIC DNA]</scope>
    <source>
        <strain evidence="4">CGMCC 1.8911</strain>
    </source>
</reference>
<dbReference type="STRING" id="586411.SAMN05216187_102244"/>
<feature type="domain" description="ATP-grasp" evidence="2">
    <location>
        <begin position="86"/>
        <end position="343"/>
    </location>
</feature>
<dbReference type="PANTHER" id="PTHR21621">
    <property type="entry name" value="RIBOSOMAL PROTEIN S6 MODIFICATION PROTEIN"/>
    <property type="match status" value="1"/>
</dbReference>
<dbReference type="GO" id="GO:0005524">
    <property type="term" value="F:ATP binding"/>
    <property type="evidence" value="ECO:0007669"/>
    <property type="project" value="UniProtKB-UniRule"/>
</dbReference>
<evidence type="ECO:0000313" key="4">
    <source>
        <dbReference type="Proteomes" id="UP000242700"/>
    </source>
</evidence>
<sequence length="386" mass="44075">MNKLLNEVILQYDQVENNTYKNTSSGTIQFFNKYSKDLDTEIRRNSKRKLTYFYYNQNKIGGLRGLRVLTTTNGAFNLCRDKFKLEKHLENLGFSSLNSKLFSFSEYNAAKDYIDENPNHTYVLKPLSLAGGMGIELNIDSQNFEEAWENSIAIQRKNNVENPSCIIQRFVSGFDVRISIIEGKFSAAALRLPSHIVGNGQANIKDLITRKNEKRLKIKYFSNKLIPIDNKLQNRLSNDNKSLSTVLDKDEIYLLSDISNLTLGGESIDISDIVSEKIKMMALKSVAAIPGLYTGGVDMMTEDFTKDEAYIIEVNTNANHTMHHIPLKGKPKEPFRELIEMFIVKNKIKKGIQLENEETLLLKDIYKFSNLKDSYADMLLSDFLNS</sequence>
<dbReference type="Pfam" id="PF02655">
    <property type="entry name" value="ATP-grasp_3"/>
    <property type="match status" value="1"/>
</dbReference>
<dbReference type="InterPro" id="IPR003806">
    <property type="entry name" value="ATP-grasp_PylC-type"/>
</dbReference>
<dbReference type="GO" id="GO:0005737">
    <property type="term" value="C:cytoplasm"/>
    <property type="evidence" value="ECO:0007669"/>
    <property type="project" value="TreeGrafter"/>
</dbReference>
<keyword evidence="1" id="KW-0067">ATP-binding</keyword>
<dbReference type="InterPro" id="IPR011761">
    <property type="entry name" value="ATP-grasp"/>
</dbReference>
<name>A0A1G8WGW7_9STAP</name>
<dbReference type="PANTHER" id="PTHR21621:SF0">
    <property type="entry name" value="BETA-CITRYLGLUTAMATE SYNTHASE B-RELATED"/>
    <property type="match status" value="1"/>
</dbReference>
<dbReference type="GO" id="GO:0018169">
    <property type="term" value="F:ribosomal S6-glutamic acid ligase activity"/>
    <property type="evidence" value="ECO:0007669"/>
    <property type="project" value="TreeGrafter"/>
</dbReference>
<dbReference type="Proteomes" id="UP000242700">
    <property type="component" value="Unassembled WGS sequence"/>
</dbReference>
<accession>A0A1G8WGW7</accession>
<dbReference type="AlphaFoldDB" id="A0A1G8WGW7"/>
<keyword evidence="1" id="KW-0547">Nucleotide-binding</keyword>
<dbReference type="Gene3D" id="3.30.470.20">
    <property type="entry name" value="ATP-grasp fold, B domain"/>
    <property type="match status" value="2"/>
</dbReference>
<dbReference type="GO" id="GO:0046872">
    <property type="term" value="F:metal ion binding"/>
    <property type="evidence" value="ECO:0007669"/>
    <property type="project" value="InterPro"/>
</dbReference>